<dbReference type="EMBL" id="JAVREQ010000093">
    <property type="protein sequence ID" value="MDT0382741.1"/>
    <property type="molecule type" value="Genomic_DNA"/>
</dbReference>
<protein>
    <submittedName>
        <fullName evidence="1">Uncharacterized protein</fullName>
    </submittedName>
</protein>
<comment type="caution">
    <text evidence="1">The sequence shown here is derived from an EMBL/GenBank/DDBJ whole genome shotgun (WGS) entry which is preliminary data.</text>
</comment>
<accession>A0ABU2P0H0</accession>
<sequence length="63" mass="6847">MRLLEPVQKDDFRLVDLLLDQSLGLALVSDCNPHVPLSGAHAIEIAHPSEWLQPGTVMLTTGS</sequence>
<organism evidence="1 2">
    <name type="scientific">Streptomyces hazeniae</name>
    <dbReference type="NCBI Taxonomy" id="3075538"/>
    <lineage>
        <taxon>Bacteria</taxon>
        <taxon>Bacillati</taxon>
        <taxon>Actinomycetota</taxon>
        <taxon>Actinomycetes</taxon>
        <taxon>Kitasatosporales</taxon>
        <taxon>Streptomycetaceae</taxon>
        <taxon>Streptomyces</taxon>
    </lineage>
</organism>
<dbReference type="RefSeq" id="WP_311676301.1">
    <property type="nucleotide sequence ID" value="NZ_JAVREQ010000093.1"/>
</dbReference>
<gene>
    <name evidence="1" type="ORF">RM572_28745</name>
</gene>
<feature type="non-terminal residue" evidence="1">
    <location>
        <position position="63"/>
    </location>
</feature>
<dbReference type="Proteomes" id="UP001183414">
    <property type="component" value="Unassembled WGS sequence"/>
</dbReference>
<keyword evidence="2" id="KW-1185">Reference proteome</keyword>
<evidence type="ECO:0000313" key="2">
    <source>
        <dbReference type="Proteomes" id="UP001183414"/>
    </source>
</evidence>
<name>A0ABU2P0H0_9ACTN</name>
<evidence type="ECO:0000313" key="1">
    <source>
        <dbReference type="EMBL" id="MDT0382741.1"/>
    </source>
</evidence>
<proteinExistence type="predicted"/>
<reference evidence="2" key="1">
    <citation type="submission" date="2023-07" db="EMBL/GenBank/DDBJ databases">
        <title>30 novel species of actinomycetes from the DSMZ collection.</title>
        <authorList>
            <person name="Nouioui I."/>
        </authorList>
    </citation>
    <scope>NUCLEOTIDE SEQUENCE [LARGE SCALE GENOMIC DNA]</scope>
    <source>
        <strain evidence="2">DSM 42041</strain>
    </source>
</reference>